<evidence type="ECO:0000313" key="2">
    <source>
        <dbReference type="EMBL" id="ACV10857.1"/>
    </source>
</evidence>
<dbReference type="RefSeq" id="WP_015788437.1">
    <property type="nucleotide sequence ID" value="NC_013158.1"/>
</dbReference>
<dbReference type="AlphaFoldDB" id="C7NTD5"/>
<accession>C7NTD5</accession>
<dbReference type="STRING" id="519442.Huta_0671"/>
<gene>
    <name evidence="2" type="ordered locus">Huta_0671</name>
</gene>
<feature type="transmembrane region" description="Helical" evidence="1">
    <location>
        <begin position="80"/>
        <end position="96"/>
    </location>
</feature>
<feature type="transmembrane region" description="Helical" evidence="1">
    <location>
        <begin position="116"/>
        <end position="139"/>
    </location>
</feature>
<dbReference type="PANTHER" id="PTHR37692">
    <property type="entry name" value="HYPOTHETICAL MEMBRANE SPANNING PROTEIN"/>
    <property type="match status" value="1"/>
</dbReference>
<dbReference type="EMBL" id="CP001687">
    <property type="protein sequence ID" value="ACV10857.1"/>
    <property type="molecule type" value="Genomic_DNA"/>
</dbReference>
<proteinExistence type="predicted"/>
<keyword evidence="1" id="KW-1133">Transmembrane helix</keyword>
<keyword evidence="3" id="KW-1185">Reference proteome</keyword>
<protein>
    <recommendedName>
        <fullName evidence="4">DUF420 domain-containing protein</fullName>
    </recommendedName>
</protein>
<dbReference type="Proteomes" id="UP000002071">
    <property type="component" value="Chromosome"/>
</dbReference>
<name>C7NTD5_HALUD</name>
<dbReference type="InterPro" id="IPR007352">
    <property type="entry name" value="DUF420"/>
</dbReference>
<dbReference type="Pfam" id="PF04238">
    <property type="entry name" value="DUF420"/>
    <property type="match status" value="1"/>
</dbReference>
<reference evidence="2 3" key="1">
    <citation type="journal article" date="2009" name="Stand. Genomic Sci.">
        <title>Complete genome sequence of Halorhabdus utahensis type strain (AX-2).</title>
        <authorList>
            <person name="Anderson I."/>
            <person name="Tindall B.J."/>
            <person name="Pomrenke H."/>
            <person name="Goker M."/>
            <person name="Lapidus A."/>
            <person name="Nolan M."/>
            <person name="Copeland A."/>
            <person name="Glavina Del Rio T."/>
            <person name="Chen F."/>
            <person name="Tice H."/>
            <person name="Cheng J.F."/>
            <person name="Lucas S."/>
            <person name="Chertkov O."/>
            <person name="Bruce D."/>
            <person name="Brettin T."/>
            <person name="Detter J.C."/>
            <person name="Han C."/>
            <person name="Goodwin L."/>
            <person name="Land M."/>
            <person name="Hauser L."/>
            <person name="Chang Y.J."/>
            <person name="Jeffries C.D."/>
            <person name="Pitluck S."/>
            <person name="Pati A."/>
            <person name="Mavromatis K."/>
            <person name="Ivanova N."/>
            <person name="Ovchinnikova G."/>
            <person name="Chen A."/>
            <person name="Palaniappan K."/>
            <person name="Chain P."/>
            <person name="Rohde M."/>
            <person name="Bristow J."/>
            <person name="Eisen J.A."/>
            <person name="Markowitz V."/>
            <person name="Hugenholtz P."/>
            <person name="Kyrpides N.C."/>
            <person name="Klenk H.P."/>
        </authorList>
    </citation>
    <scope>NUCLEOTIDE SEQUENCE [LARGE SCALE GENOMIC DNA]</scope>
    <source>
        <strain evidence="3">DSM 12940 / JCM 11049 / AX-2</strain>
    </source>
</reference>
<dbReference type="GeneID" id="8382940"/>
<sequence length="184" mass="19823">MRSIVRRRTVELTVVLTVGSLALIFGVVGGVVPSSWLPHTAAVDVLAHVNAVLSVLALVSIGAGVLAVRRGDIDAHRRRMGAAFALFVAFLASYLYRITVAGTQPFTGPGVLEPVYLVILAVHVTLAIVCLPLLYYVLLLAAAYDRRELPETSHPRIGRIAAPLWAISFTLGLVVYVVLYIAPW</sequence>
<organism evidence="2 3">
    <name type="scientific">Halorhabdus utahensis (strain DSM 12940 / JCM 11049 / AX-2)</name>
    <dbReference type="NCBI Taxonomy" id="519442"/>
    <lineage>
        <taxon>Archaea</taxon>
        <taxon>Methanobacteriati</taxon>
        <taxon>Methanobacteriota</taxon>
        <taxon>Stenosarchaea group</taxon>
        <taxon>Halobacteria</taxon>
        <taxon>Halobacteriales</taxon>
        <taxon>Haloarculaceae</taxon>
        <taxon>Halorhabdus</taxon>
    </lineage>
</organism>
<dbReference type="KEGG" id="hut:Huta_0671"/>
<feature type="transmembrane region" description="Helical" evidence="1">
    <location>
        <begin position="45"/>
        <end position="68"/>
    </location>
</feature>
<dbReference type="OrthoDB" id="202206at2157"/>
<dbReference type="eggNOG" id="arCOG02864">
    <property type="taxonomic scope" value="Archaea"/>
</dbReference>
<evidence type="ECO:0008006" key="4">
    <source>
        <dbReference type="Google" id="ProtNLM"/>
    </source>
</evidence>
<feature type="transmembrane region" description="Helical" evidence="1">
    <location>
        <begin position="160"/>
        <end position="182"/>
    </location>
</feature>
<keyword evidence="1" id="KW-0812">Transmembrane</keyword>
<evidence type="ECO:0000256" key="1">
    <source>
        <dbReference type="SAM" id="Phobius"/>
    </source>
</evidence>
<keyword evidence="1" id="KW-0472">Membrane</keyword>
<dbReference type="HOGENOM" id="CLU_104065_1_0_2"/>
<evidence type="ECO:0000313" key="3">
    <source>
        <dbReference type="Proteomes" id="UP000002071"/>
    </source>
</evidence>
<dbReference type="PANTHER" id="PTHR37692:SF1">
    <property type="entry name" value="DUF420 DOMAIN-CONTAINING PROTEIN"/>
    <property type="match status" value="1"/>
</dbReference>
<feature type="transmembrane region" description="Helical" evidence="1">
    <location>
        <begin position="12"/>
        <end position="33"/>
    </location>
</feature>